<evidence type="ECO:0000256" key="1">
    <source>
        <dbReference type="SAM" id="Phobius"/>
    </source>
</evidence>
<organism evidence="2">
    <name type="scientific">Plasmodium vivax</name>
    <name type="common">malaria parasite P. vivax</name>
    <dbReference type="NCBI Taxonomy" id="5855"/>
    <lineage>
        <taxon>Eukaryota</taxon>
        <taxon>Sar</taxon>
        <taxon>Alveolata</taxon>
        <taxon>Apicomplexa</taxon>
        <taxon>Aconoidasida</taxon>
        <taxon>Haemosporida</taxon>
        <taxon>Plasmodiidae</taxon>
        <taxon>Plasmodium</taxon>
        <taxon>Plasmodium (Plasmodium)</taxon>
    </lineage>
</organism>
<feature type="transmembrane region" description="Helical" evidence="1">
    <location>
        <begin position="12"/>
        <end position="31"/>
    </location>
</feature>
<dbReference type="VEuPathDB" id="PlasmoDB:PVW1_000015600"/>
<dbReference type="InterPro" id="IPR008780">
    <property type="entry name" value="Plasmodium_Vir"/>
</dbReference>
<dbReference type="Proteomes" id="UP000220605">
    <property type="component" value="Unassembled WGS sequence"/>
</dbReference>
<evidence type="ECO:0000313" key="2">
    <source>
        <dbReference type="EMBL" id="VUZ99317.1"/>
    </source>
</evidence>
<gene>
    <name evidence="2" type="ORF">PVP01_0000320</name>
</gene>
<keyword evidence="1" id="KW-0812">Transmembrane</keyword>
<protein>
    <submittedName>
        <fullName evidence="2">VIR protein</fullName>
    </submittedName>
</protein>
<dbReference type="EMBL" id="FLZR02000001">
    <property type="protein sequence ID" value="VUZ99317.1"/>
    <property type="molecule type" value="Genomic_DNA"/>
</dbReference>
<dbReference type="VEuPathDB" id="PlasmoDB:PVPAM_130008500"/>
<reference evidence="2" key="1">
    <citation type="submission" date="2016-07" db="EMBL/GenBank/DDBJ databases">
        <authorList>
            <consortium name="Pathogen Informatics"/>
        </authorList>
    </citation>
    <scope>NUCLEOTIDE SEQUENCE</scope>
</reference>
<dbReference type="Pfam" id="PF05795">
    <property type="entry name" value="Plasmodium_Vir"/>
    <property type="match status" value="1"/>
</dbReference>
<sequence length="298" mass="35255">MDDAGKDYNHKYLSVIIFLFTFSVNMSIYFLSIKKISKGSNLLINKKAFLIVVMKKNFFYINNFQNFRVPCKKIGEYFSELHDDVFNKDKVMRCKFMNYLINSDETYNKINGIDISDLMEAYEKLSIYRNMCYTDINLIKQEILEDLKELYNLYENYNNIKIVSDDRSQEGNCEKASKCVQYYNKYINNCRITRSREFCNELANFQGKYNHLMQSVNNCGDTKKYLEPIETNYISPIITTTVITLIFTPLGSCIRNRGIKTQKTKDKIYRDTVELSYNYDNEEIDSSKDKYNVQYNSV</sequence>
<accession>A0A565A5V2</accession>
<proteinExistence type="predicted"/>
<keyword evidence="1" id="KW-0472">Membrane</keyword>
<dbReference type="VEuPathDB" id="PlasmoDB:PVP01_0000320"/>
<dbReference type="AlphaFoldDB" id="A0A565A5V2"/>
<name>A0A565A5V2_PLAVI</name>
<dbReference type="OrthoDB" id="387682at2759"/>
<keyword evidence="1" id="KW-1133">Transmembrane helix</keyword>